<keyword evidence="2 4" id="KW-0808">Transferase</keyword>
<feature type="binding site" evidence="4">
    <location>
        <position position="110"/>
    </location>
    <ligand>
        <name>S-methyl-5'-thioadenosine</name>
        <dbReference type="ChEBI" id="CHEBI:17509"/>
    </ligand>
</feature>
<proteinExistence type="inferred from homology"/>
<dbReference type="Proteomes" id="UP001205311">
    <property type="component" value="Unassembled WGS sequence"/>
</dbReference>
<dbReference type="SUPFAM" id="SSF53335">
    <property type="entry name" value="S-adenosyl-L-methionine-dependent methyltransferases"/>
    <property type="match status" value="1"/>
</dbReference>
<dbReference type="InterPro" id="IPR029063">
    <property type="entry name" value="SAM-dependent_MTases_sf"/>
</dbReference>
<sequence length="304" mass="33407">MSGLFPRQVVEPITRHEAHVHEVVEVLAHGRTAVQSYEIVRLGGYGRAMVIEGRVQSTEADEAIYHEALLLPAFVHAPRAERVLCLGGANGGMLPRIRALTEVREVVQVDVDRELYERSVEFLPHMHGDARPDPRCRVLFGDPRQVASTLPGRFDLVLADLPDSVDGTHVPRMFTAEFYGELSALLADGGVFATQAGPANPLDPTFLASVLRTARSVFRHAAAYTVSVPAFGIPWAFVVASDGVDPATLTAEDFHRRMALVEPGAARTYDWETHRHMFALPRPLREALTGNGRIIRDSEPLSVP</sequence>
<dbReference type="Pfam" id="PF01564">
    <property type="entry name" value="Spermine_synth"/>
    <property type="match status" value="1"/>
</dbReference>
<dbReference type="EC" id="2.5.1.16" evidence="4"/>
<feature type="domain" description="PABS" evidence="6">
    <location>
        <begin position="2"/>
        <end position="242"/>
    </location>
</feature>
<feature type="active site" description="Proton acceptor" evidence="4 5">
    <location>
        <position position="160"/>
    </location>
</feature>
<comment type="subunit">
    <text evidence="4">Homodimer or homotetramer.</text>
</comment>
<evidence type="ECO:0000256" key="1">
    <source>
        <dbReference type="ARBA" id="ARBA00007867"/>
    </source>
</evidence>
<dbReference type="PANTHER" id="PTHR43317">
    <property type="entry name" value="THERMOSPERMINE SYNTHASE ACAULIS5"/>
    <property type="match status" value="1"/>
</dbReference>
<dbReference type="PROSITE" id="PS51006">
    <property type="entry name" value="PABS_2"/>
    <property type="match status" value="1"/>
</dbReference>
<protein>
    <recommendedName>
        <fullName evidence="4">Polyamine aminopropyltransferase</fullName>
    </recommendedName>
    <alternativeName>
        <fullName evidence="4">Putrescine aminopropyltransferase</fullName>
        <shortName evidence="4">PAPT</shortName>
    </alternativeName>
    <alternativeName>
        <fullName evidence="4">Spermidine synthase</fullName>
        <shortName evidence="4">SPDS</shortName>
        <shortName evidence="4">SPDSY</shortName>
        <ecNumber evidence="4">2.5.1.16</ecNumber>
    </alternativeName>
</protein>
<evidence type="ECO:0000256" key="5">
    <source>
        <dbReference type="PROSITE-ProRule" id="PRU00354"/>
    </source>
</evidence>
<feature type="binding site" evidence="4">
    <location>
        <position position="171"/>
    </location>
    <ligand>
        <name>S-methyl-5'-thioadenosine</name>
        <dbReference type="ChEBI" id="CHEBI:17509"/>
    </ligand>
</feature>
<comment type="function">
    <text evidence="4">Catalyzes the irreversible transfer of a propylamine group from the amino donor S-adenosylmethioninamine (decarboxy-AdoMet) to putrescine (1,4-diaminobutane) to yield spermidine.</text>
</comment>
<keyword evidence="4" id="KW-0745">Spermidine biosynthesis</keyword>
<comment type="similarity">
    <text evidence="1 4">Belongs to the spermidine/spermine synthase family.</text>
</comment>
<dbReference type="HAMAP" id="MF_00198">
    <property type="entry name" value="Spermidine_synth"/>
    <property type="match status" value="1"/>
</dbReference>
<dbReference type="InterPro" id="IPR030374">
    <property type="entry name" value="PABS"/>
</dbReference>
<dbReference type="InterPro" id="IPR001045">
    <property type="entry name" value="Spermi_synthase"/>
</dbReference>
<comment type="caution">
    <text evidence="7">The sequence shown here is derived from an EMBL/GenBank/DDBJ whole genome shotgun (WGS) entry which is preliminary data.</text>
</comment>
<evidence type="ECO:0000313" key="8">
    <source>
        <dbReference type="Proteomes" id="UP001205311"/>
    </source>
</evidence>
<accession>A0ABT1HV05</accession>
<organism evidence="7 8">
    <name type="scientific">Streptoalloteichus tenebrarius (strain ATCC 17920 / DSM 40477 / JCM 4838 / CBS 697.72 / NBRC 16177 / NCIMB 11028 / NRRL B-12390 / A12253. 1 / ISP 5477)</name>
    <name type="common">Streptomyces tenebrarius</name>
    <dbReference type="NCBI Taxonomy" id="1933"/>
    <lineage>
        <taxon>Bacteria</taxon>
        <taxon>Bacillati</taxon>
        <taxon>Actinomycetota</taxon>
        <taxon>Actinomycetes</taxon>
        <taxon>Pseudonocardiales</taxon>
        <taxon>Pseudonocardiaceae</taxon>
        <taxon>Streptoalloteichus</taxon>
    </lineage>
</organism>
<comment type="pathway">
    <text evidence="4">Amine and polyamine biosynthesis; spermidine biosynthesis; spermidine from putrescine: step 1/1.</text>
</comment>
<dbReference type="EMBL" id="JAMTCP010000015">
    <property type="protein sequence ID" value="MCP2259326.1"/>
    <property type="molecule type" value="Genomic_DNA"/>
</dbReference>
<comment type="caution">
    <text evidence="4">Lacks conserved residue(s) required for the propagation of feature annotation.</text>
</comment>
<dbReference type="Gene3D" id="3.40.50.150">
    <property type="entry name" value="Vaccinia Virus protein VP39"/>
    <property type="match status" value="1"/>
</dbReference>
<gene>
    <name evidence="4" type="primary">speE</name>
    <name evidence="7" type="ORF">LX15_003027</name>
</gene>
<reference evidence="7 8" key="1">
    <citation type="submission" date="2022-06" db="EMBL/GenBank/DDBJ databases">
        <title>Genomic Encyclopedia of Archaeal and Bacterial Type Strains, Phase II (KMG-II): from individual species to whole genera.</title>
        <authorList>
            <person name="Goeker M."/>
        </authorList>
    </citation>
    <scope>NUCLEOTIDE SEQUENCE [LARGE SCALE GENOMIC DNA]</scope>
    <source>
        <strain evidence="7 8">DSM 40477</strain>
    </source>
</reference>
<dbReference type="RefSeq" id="WP_253670224.1">
    <property type="nucleotide sequence ID" value="NZ_JAMTCP010000015.1"/>
</dbReference>
<evidence type="ECO:0000256" key="4">
    <source>
        <dbReference type="HAMAP-Rule" id="MF_00198"/>
    </source>
</evidence>
<dbReference type="PANTHER" id="PTHR43317:SF3">
    <property type="entry name" value="BLR2883 PROTEIN"/>
    <property type="match status" value="1"/>
</dbReference>
<evidence type="ECO:0000313" key="7">
    <source>
        <dbReference type="EMBL" id="MCP2259326.1"/>
    </source>
</evidence>
<feature type="binding site" evidence="4">
    <location>
        <position position="90"/>
    </location>
    <ligand>
        <name>spermidine</name>
        <dbReference type="ChEBI" id="CHEBI:57834"/>
    </ligand>
</feature>
<name>A0ABT1HV05_STRSD</name>
<feature type="binding site" evidence="4">
    <location>
        <position position="35"/>
    </location>
    <ligand>
        <name>S-methyl-5'-thioadenosine</name>
        <dbReference type="ChEBI" id="CHEBI:17509"/>
    </ligand>
</feature>
<evidence type="ECO:0000259" key="6">
    <source>
        <dbReference type="PROSITE" id="PS51006"/>
    </source>
</evidence>
<comment type="catalytic activity">
    <reaction evidence="4">
        <text>S-adenosyl 3-(methylsulfanyl)propylamine + putrescine = S-methyl-5'-thioadenosine + spermidine + H(+)</text>
        <dbReference type="Rhea" id="RHEA:12721"/>
        <dbReference type="ChEBI" id="CHEBI:15378"/>
        <dbReference type="ChEBI" id="CHEBI:17509"/>
        <dbReference type="ChEBI" id="CHEBI:57443"/>
        <dbReference type="ChEBI" id="CHEBI:57834"/>
        <dbReference type="ChEBI" id="CHEBI:326268"/>
        <dbReference type="EC" id="2.5.1.16"/>
    </reaction>
</comment>
<dbReference type="CDD" id="cd02440">
    <property type="entry name" value="AdoMet_MTases"/>
    <property type="match status" value="1"/>
</dbReference>
<keyword evidence="3 4" id="KW-0620">Polyamine biosynthesis</keyword>
<evidence type="ECO:0000256" key="2">
    <source>
        <dbReference type="ARBA" id="ARBA00022679"/>
    </source>
</evidence>
<evidence type="ECO:0000256" key="3">
    <source>
        <dbReference type="ARBA" id="ARBA00023115"/>
    </source>
</evidence>
<keyword evidence="8" id="KW-1185">Reference proteome</keyword>
<feature type="binding site" evidence="4">
    <location>
        <position position="66"/>
    </location>
    <ligand>
        <name>spermidine</name>
        <dbReference type="ChEBI" id="CHEBI:57834"/>
    </ligand>
</feature>
<dbReference type="InterPro" id="IPR037163">
    <property type="entry name" value="Spermidine_synt_N_sf"/>
</dbReference>
<dbReference type="Gene3D" id="2.30.140.10">
    <property type="entry name" value="Spermidine synthase, tetramerisation domain"/>
    <property type="match status" value="1"/>
</dbReference>